<sequence length="188" mass="21325">MSTASFDEVLLLLKENLDVVDTNMRECIPAEKKLTSHSCSGLWEKLHLETEDSCTGLWEKLHLETEESCTGCTGLWVKLPLETEDSCTGLWEKKPLKTEDSCTGLREKLPLETEDCCTELKEKLRLGTEDSCTGLREKLPLETEVEYFFDRWHFVMCCYHDRLVDTLGSVAVTGRVHYAGLIDGSDVL</sequence>
<gene>
    <name evidence="1" type="ORF">PR048_024139</name>
</gene>
<keyword evidence="2" id="KW-1185">Reference proteome</keyword>
<organism evidence="1 2">
    <name type="scientific">Dryococelus australis</name>
    <dbReference type="NCBI Taxonomy" id="614101"/>
    <lineage>
        <taxon>Eukaryota</taxon>
        <taxon>Metazoa</taxon>
        <taxon>Ecdysozoa</taxon>
        <taxon>Arthropoda</taxon>
        <taxon>Hexapoda</taxon>
        <taxon>Insecta</taxon>
        <taxon>Pterygota</taxon>
        <taxon>Neoptera</taxon>
        <taxon>Polyneoptera</taxon>
        <taxon>Phasmatodea</taxon>
        <taxon>Verophasmatodea</taxon>
        <taxon>Anareolatae</taxon>
        <taxon>Phasmatidae</taxon>
        <taxon>Eurycanthinae</taxon>
        <taxon>Dryococelus</taxon>
    </lineage>
</organism>
<dbReference type="Proteomes" id="UP001159363">
    <property type="component" value="Chromosome 8"/>
</dbReference>
<name>A0ABQ9GW22_9NEOP</name>
<proteinExistence type="predicted"/>
<dbReference type="EMBL" id="JARBHB010000009">
    <property type="protein sequence ID" value="KAJ8876229.1"/>
    <property type="molecule type" value="Genomic_DNA"/>
</dbReference>
<reference evidence="1 2" key="1">
    <citation type="submission" date="2023-02" db="EMBL/GenBank/DDBJ databases">
        <title>LHISI_Scaffold_Assembly.</title>
        <authorList>
            <person name="Stuart O.P."/>
            <person name="Cleave R."/>
            <person name="Magrath M.J.L."/>
            <person name="Mikheyev A.S."/>
        </authorList>
    </citation>
    <scope>NUCLEOTIDE SEQUENCE [LARGE SCALE GENOMIC DNA]</scope>
    <source>
        <strain evidence="1">Daus_M_001</strain>
        <tissue evidence="1">Leg muscle</tissue>
    </source>
</reference>
<comment type="caution">
    <text evidence="1">The sequence shown here is derived from an EMBL/GenBank/DDBJ whole genome shotgun (WGS) entry which is preliminary data.</text>
</comment>
<evidence type="ECO:0000313" key="1">
    <source>
        <dbReference type="EMBL" id="KAJ8876229.1"/>
    </source>
</evidence>
<accession>A0ABQ9GW22</accession>
<protein>
    <submittedName>
        <fullName evidence="1">Uncharacterized protein</fullName>
    </submittedName>
</protein>
<evidence type="ECO:0000313" key="2">
    <source>
        <dbReference type="Proteomes" id="UP001159363"/>
    </source>
</evidence>